<keyword evidence="1" id="KW-1133">Transmembrane helix</keyword>
<sequence>MSNTFIFIMIVIGIVFGIIPFARFIHTDPYPYIKSGNSQQNALKNGITADANIISSIQTSAWSGNIPIYKITLKFMTSDNENIETSIMTALSFKEIERLKEGNMVTIKYDPKNPRKIAIYDKPLILGE</sequence>
<evidence type="ECO:0000313" key="3">
    <source>
        <dbReference type="Proteomes" id="UP001194579"/>
    </source>
</evidence>
<proteinExistence type="predicted"/>
<feature type="transmembrane region" description="Helical" evidence="1">
    <location>
        <begin position="6"/>
        <end position="25"/>
    </location>
</feature>
<reference evidence="3" key="1">
    <citation type="submission" date="2023-07" db="EMBL/GenBank/DDBJ databases">
        <title>Identification of Pectobacterium versatile causing blackleg of potato from New York State with a whole genome sequencing approach.</title>
        <authorList>
            <person name="Ma X."/>
            <person name="Swingle B."/>
        </authorList>
    </citation>
    <scope>NUCLEOTIDE SEQUENCE [LARGE SCALE GENOMIC DNA]</scope>
    <source>
        <strain evidence="3">NY1588A</strain>
    </source>
</reference>
<accession>A0ABS0S8R4</accession>
<comment type="caution">
    <text evidence="2">The sequence shown here is derived from an EMBL/GenBank/DDBJ whole genome shotgun (WGS) entry which is preliminary data.</text>
</comment>
<keyword evidence="1" id="KW-0812">Transmembrane</keyword>
<evidence type="ECO:0000256" key="1">
    <source>
        <dbReference type="SAM" id="Phobius"/>
    </source>
</evidence>
<dbReference type="EMBL" id="WABS01000094">
    <property type="protein sequence ID" value="MBI0557400.1"/>
    <property type="molecule type" value="Genomic_DNA"/>
</dbReference>
<name>A0ABS0S8R4_PECPM</name>
<keyword evidence="1" id="KW-0472">Membrane</keyword>
<evidence type="ECO:0000313" key="2">
    <source>
        <dbReference type="EMBL" id="MBI0557400.1"/>
    </source>
</evidence>
<gene>
    <name evidence="2" type="ORF">F6Q06_23435</name>
</gene>
<dbReference type="Proteomes" id="UP001194579">
    <property type="component" value="Unassembled WGS sequence"/>
</dbReference>
<protein>
    <submittedName>
        <fullName evidence="2">DUF3592 domain-containing protein</fullName>
    </submittedName>
</protein>
<organism evidence="2 3">
    <name type="scientific">Pectobacterium parmentieri</name>
    <dbReference type="NCBI Taxonomy" id="1905730"/>
    <lineage>
        <taxon>Bacteria</taxon>
        <taxon>Pseudomonadati</taxon>
        <taxon>Pseudomonadota</taxon>
        <taxon>Gammaproteobacteria</taxon>
        <taxon>Enterobacterales</taxon>
        <taxon>Pectobacteriaceae</taxon>
        <taxon>Pectobacterium</taxon>
    </lineage>
</organism>
<dbReference type="RefSeq" id="WP_102990913.1">
    <property type="nucleotide sequence ID" value="NC_017845.1"/>
</dbReference>
<keyword evidence="3" id="KW-1185">Reference proteome</keyword>